<dbReference type="Pfam" id="PF14325">
    <property type="entry name" value="DUF4383"/>
    <property type="match status" value="1"/>
</dbReference>
<name>A8PMU0_9COXI</name>
<sequence>MAKANQVKGASVFLRGMAFVFAIAFIVLGVLGFIPVLTPYHKLFSFFSTGILLNLFYVLIGLFALSASSSAFYARLFFKFFGCVFAALAIWSFAMNGNLGITHINLSDSFFYLLTAIIALYLGFTSKLPRRLKF</sequence>
<feature type="transmembrane region" description="Helical" evidence="1">
    <location>
        <begin position="12"/>
        <end position="37"/>
    </location>
</feature>
<evidence type="ECO:0000256" key="1">
    <source>
        <dbReference type="SAM" id="Phobius"/>
    </source>
</evidence>
<dbReference type="EMBL" id="AAQJ02000001">
    <property type="protein sequence ID" value="EDP46782.1"/>
    <property type="molecule type" value="Genomic_DNA"/>
</dbReference>
<reference evidence="2" key="2">
    <citation type="submission" date="2007-10" db="EMBL/GenBank/DDBJ databases">
        <authorList>
            <person name="Myers G.S."/>
        </authorList>
    </citation>
    <scope>NUCLEOTIDE SEQUENCE [LARGE SCALE GENOMIC DNA]</scope>
</reference>
<keyword evidence="1" id="KW-0472">Membrane</keyword>
<keyword evidence="1" id="KW-0812">Transmembrane</keyword>
<feature type="transmembrane region" description="Helical" evidence="1">
    <location>
        <begin position="76"/>
        <end position="94"/>
    </location>
</feature>
<accession>A8PMU0</accession>
<proteinExistence type="predicted"/>
<feature type="transmembrane region" description="Helical" evidence="1">
    <location>
        <begin position="43"/>
        <end position="64"/>
    </location>
</feature>
<evidence type="ECO:0000313" key="2">
    <source>
        <dbReference type="EMBL" id="EDP46782.1"/>
    </source>
</evidence>
<dbReference type="OrthoDB" id="572373at2"/>
<keyword evidence="2" id="KW-0675">Receptor</keyword>
<keyword evidence="1" id="KW-1133">Transmembrane helix</keyword>
<reference evidence="2" key="1">
    <citation type="submission" date="2006-04" db="EMBL/GenBank/DDBJ databases">
        <authorList>
            <person name="Seshadri R."/>
            <person name="Federici B.A."/>
        </authorList>
    </citation>
    <scope>NUCLEOTIDE SEQUENCE [LARGE SCALE GENOMIC DNA]</scope>
</reference>
<feature type="transmembrane region" description="Helical" evidence="1">
    <location>
        <begin position="106"/>
        <end position="124"/>
    </location>
</feature>
<comment type="caution">
    <text evidence="2">The sequence shown here is derived from an EMBL/GenBank/DDBJ whole genome shotgun (WGS) entry which is preliminary data.</text>
</comment>
<dbReference type="Proteomes" id="UP000054075">
    <property type="component" value="Unassembled WGS sequence"/>
</dbReference>
<keyword evidence="3" id="KW-1185">Reference proteome</keyword>
<dbReference type="AlphaFoldDB" id="A8PMU0"/>
<organism evidence="2 3">
    <name type="scientific">Rickettsiella grylli</name>
    <dbReference type="NCBI Taxonomy" id="59196"/>
    <lineage>
        <taxon>Bacteria</taxon>
        <taxon>Pseudomonadati</taxon>
        <taxon>Pseudomonadota</taxon>
        <taxon>Gammaproteobacteria</taxon>
        <taxon>Legionellales</taxon>
        <taxon>Coxiellaceae</taxon>
        <taxon>Rickettsiella</taxon>
    </lineage>
</organism>
<dbReference type="eggNOG" id="ENOG5031EHR">
    <property type="taxonomic scope" value="Bacteria"/>
</dbReference>
<dbReference type="RefSeq" id="WP_006035751.1">
    <property type="nucleotide sequence ID" value="NZ_AAQJ02000001.1"/>
</dbReference>
<evidence type="ECO:0000313" key="3">
    <source>
        <dbReference type="Proteomes" id="UP000054075"/>
    </source>
</evidence>
<gene>
    <name evidence="2" type="ORF">RICGR_0828</name>
</gene>
<protein>
    <submittedName>
        <fullName evidence="2">TonB-dependent siderophore receptor</fullName>
    </submittedName>
</protein>